<evidence type="ECO:0000313" key="1">
    <source>
        <dbReference type="EMBL" id="MCW8332418.1"/>
    </source>
</evidence>
<reference evidence="1" key="1">
    <citation type="submission" date="2022-02" db="EMBL/GenBank/DDBJ databases">
        <title>Vibrio sp. nov., a new bacterium isolated from Bohai sea, China.</title>
        <authorList>
            <person name="Yuan Y."/>
        </authorList>
    </citation>
    <scope>NUCLEOTIDE SEQUENCE</scope>
    <source>
        <strain evidence="1">DBSS07</strain>
    </source>
</reference>
<proteinExistence type="predicted"/>
<keyword evidence="2" id="KW-1185">Reference proteome</keyword>
<dbReference type="CDD" id="cd07184">
    <property type="entry name" value="E_set_Isoamylase_like_N"/>
    <property type="match status" value="1"/>
</dbReference>
<dbReference type="SUPFAM" id="SSF81296">
    <property type="entry name" value="E set domains"/>
    <property type="match status" value="1"/>
</dbReference>
<accession>A0A9X3CB50</accession>
<gene>
    <name evidence="1" type="ORF">MD483_01035</name>
</gene>
<dbReference type="EMBL" id="JAKRRX010000003">
    <property type="protein sequence ID" value="MCW8332418.1"/>
    <property type="molecule type" value="Genomic_DNA"/>
</dbReference>
<protein>
    <submittedName>
        <fullName evidence="1">Isoamylase early set domain-containing protein</fullName>
    </submittedName>
</protein>
<organism evidence="1 2">
    <name type="scientific">Vibrio paucivorans</name>
    <dbReference type="NCBI Taxonomy" id="2829489"/>
    <lineage>
        <taxon>Bacteria</taxon>
        <taxon>Pseudomonadati</taxon>
        <taxon>Pseudomonadota</taxon>
        <taxon>Gammaproteobacteria</taxon>
        <taxon>Vibrionales</taxon>
        <taxon>Vibrionaceae</taxon>
        <taxon>Vibrio</taxon>
    </lineage>
</organism>
<sequence length="100" mass="11691">MINKRFFKTKDEVEVTFELEASHADSSVALVADFLDWQPTEMKKVAKSKSFKFKTRLPKDAQFEFRYLVDNQKWVNDPNADQYIPNGYGEDNCLVKTYAN</sequence>
<comment type="caution">
    <text evidence="1">The sequence shown here is derived from an EMBL/GenBank/DDBJ whole genome shotgun (WGS) entry which is preliminary data.</text>
</comment>
<dbReference type="AlphaFoldDB" id="A0A9X3CB50"/>
<dbReference type="Gene3D" id="2.60.40.10">
    <property type="entry name" value="Immunoglobulins"/>
    <property type="match status" value="1"/>
</dbReference>
<dbReference type="InterPro" id="IPR014756">
    <property type="entry name" value="Ig_E-set"/>
</dbReference>
<dbReference type="RefSeq" id="WP_265686191.1">
    <property type="nucleotide sequence ID" value="NZ_JAKRRX010000003.1"/>
</dbReference>
<name>A0A9X3CB50_9VIBR</name>
<dbReference type="Proteomes" id="UP001155586">
    <property type="component" value="Unassembled WGS sequence"/>
</dbReference>
<evidence type="ECO:0000313" key="2">
    <source>
        <dbReference type="Proteomes" id="UP001155586"/>
    </source>
</evidence>
<dbReference type="InterPro" id="IPR013783">
    <property type="entry name" value="Ig-like_fold"/>
</dbReference>